<feature type="transmembrane region" description="Helical" evidence="6">
    <location>
        <begin position="357"/>
        <end position="374"/>
    </location>
</feature>
<dbReference type="EMBL" id="JAENRR010000094">
    <property type="protein sequence ID" value="MBK3519810.1"/>
    <property type="molecule type" value="Genomic_DNA"/>
</dbReference>
<dbReference type="PANTHER" id="PTHR30619">
    <property type="entry name" value="DNA INTERNALIZATION/COMPETENCE PROTEIN COMEC/REC2"/>
    <property type="match status" value="1"/>
</dbReference>
<evidence type="ECO:0000256" key="6">
    <source>
        <dbReference type="SAM" id="Phobius"/>
    </source>
</evidence>
<dbReference type="RefSeq" id="WP_200467029.1">
    <property type="nucleotide sequence ID" value="NZ_JAENRR010000094.1"/>
</dbReference>
<dbReference type="PANTHER" id="PTHR30619:SF1">
    <property type="entry name" value="RECOMBINATION PROTEIN 2"/>
    <property type="match status" value="1"/>
</dbReference>
<feature type="transmembrane region" description="Helical" evidence="6">
    <location>
        <begin position="258"/>
        <end position="282"/>
    </location>
</feature>
<keyword evidence="3 6" id="KW-0812">Transmembrane</keyword>
<feature type="domain" description="ComEC/Rec2-related protein" evidence="7">
    <location>
        <begin position="234"/>
        <end position="501"/>
    </location>
</feature>
<feature type="transmembrane region" description="Helical" evidence="6">
    <location>
        <begin position="386"/>
        <end position="410"/>
    </location>
</feature>
<accession>A0ABS1HQP8</accession>
<evidence type="ECO:0000256" key="3">
    <source>
        <dbReference type="ARBA" id="ARBA00022692"/>
    </source>
</evidence>
<evidence type="ECO:0000313" key="9">
    <source>
        <dbReference type="EMBL" id="MBK3519810.1"/>
    </source>
</evidence>
<gene>
    <name evidence="9" type="ORF">JIV24_20885</name>
</gene>
<keyword evidence="10" id="KW-1185">Reference proteome</keyword>
<sequence>MLSLFLKRSPFLRVVIPVVAGLYISSALIIETDLLLLVSSLLFVFFCFVIYWLKKQALYRYRYTTGLAVFLFTFFFAMLYMQLRFPTIISSNEKTELKVQLIEAIGKTEKNHKFEVYLKGVVSDSLSQYVGNRGIVFIPLGKDTAALKAGEVFYISGRFIPFTSPDSQFNFDYCGYLRNQRIAFRFIVSQFQVQKNGATARDLFITSSLLKEYLRDKFTEAGLANAHLAILNALYLGDKSRLSYEQKVAFSNAGAMHLLAVSGLHVGIIYMLIIGLVATMGLKKDKLWVAFGVILILWIYAFITGFSPSVLRASLMFTILEIGRISKQKTGIFNLLGASMFIILLIEPLSLFNIGFWLSHCAVASIVCFYPKIVKWFQFKFPPFRWLWSIVAVSIAAQIGTLPISIYAFYGFPLYFIITNVLLIPIVTPILVLAIMASILSFSQMALQLLTPALGDMLAFMHHVALWVDGLPYSNITNLYITSWQIFVIYLSVILLLVFLEYRFIRYLRWLLVTLILTVSSIHLRNLTVPNQILYVANVQGKSVVNYIVNGKSTVFSSTHLSAKELDFAFSGLWAYSNASSNIKLVVVNSKQNAQPIVNLIGKEKIVIVPENAEWDFKLNSCHIDKLILLDKPNMTIEQIRKSMRVQQLVLPSGWAWYHKRTWLKGHSQYIDNVHDVNKDGVLFVTN</sequence>
<comment type="subcellular location">
    <subcellularLocation>
        <location evidence="1">Cell membrane</location>
        <topology evidence="1">Multi-pass membrane protein</topology>
    </subcellularLocation>
</comment>
<keyword evidence="4 6" id="KW-1133">Transmembrane helix</keyword>
<evidence type="ECO:0000256" key="1">
    <source>
        <dbReference type="ARBA" id="ARBA00004651"/>
    </source>
</evidence>
<evidence type="ECO:0000256" key="2">
    <source>
        <dbReference type="ARBA" id="ARBA00022475"/>
    </source>
</evidence>
<dbReference type="InterPro" id="IPR004477">
    <property type="entry name" value="ComEC_N"/>
</dbReference>
<feature type="domain" description="DUF4131" evidence="8">
    <location>
        <begin position="35"/>
        <end position="190"/>
    </location>
</feature>
<feature type="transmembrane region" description="Helical" evidence="6">
    <location>
        <begin position="12"/>
        <end position="30"/>
    </location>
</feature>
<feature type="transmembrane region" description="Helical" evidence="6">
    <location>
        <begin position="480"/>
        <end position="500"/>
    </location>
</feature>
<evidence type="ECO:0000259" key="8">
    <source>
        <dbReference type="Pfam" id="PF13567"/>
    </source>
</evidence>
<feature type="transmembrane region" description="Helical" evidence="6">
    <location>
        <begin position="288"/>
        <end position="311"/>
    </location>
</feature>
<feature type="transmembrane region" description="Helical" evidence="6">
    <location>
        <begin position="65"/>
        <end position="83"/>
    </location>
</feature>
<dbReference type="Pfam" id="PF03772">
    <property type="entry name" value="Competence"/>
    <property type="match status" value="1"/>
</dbReference>
<evidence type="ECO:0000313" key="10">
    <source>
        <dbReference type="Proteomes" id="UP000605676"/>
    </source>
</evidence>
<keyword evidence="5 6" id="KW-0472">Membrane</keyword>
<organism evidence="9 10">
    <name type="scientific">Carboxylicivirga marina</name>
    <dbReference type="NCBI Taxonomy" id="2800988"/>
    <lineage>
        <taxon>Bacteria</taxon>
        <taxon>Pseudomonadati</taxon>
        <taxon>Bacteroidota</taxon>
        <taxon>Bacteroidia</taxon>
        <taxon>Marinilabiliales</taxon>
        <taxon>Marinilabiliaceae</taxon>
        <taxon>Carboxylicivirga</taxon>
    </lineage>
</organism>
<evidence type="ECO:0000256" key="5">
    <source>
        <dbReference type="ARBA" id="ARBA00023136"/>
    </source>
</evidence>
<feature type="transmembrane region" description="Helical" evidence="6">
    <location>
        <begin position="507"/>
        <end position="524"/>
    </location>
</feature>
<feature type="transmembrane region" description="Helical" evidence="6">
    <location>
        <begin position="332"/>
        <end position="351"/>
    </location>
</feature>
<keyword evidence="2" id="KW-1003">Cell membrane</keyword>
<evidence type="ECO:0000259" key="7">
    <source>
        <dbReference type="Pfam" id="PF03772"/>
    </source>
</evidence>
<reference evidence="9 10" key="1">
    <citation type="submission" date="2021-01" db="EMBL/GenBank/DDBJ databases">
        <title>Carboxyliciviraga sp.nov., isolated from coastal sediments.</title>
        <authorList>
            <person name="Lu D."/>
            <person name="Zhang T."/>
        </authorList>
    </citation>
    <scope>NUCLEOTIDE SEQUENCE [LARGE SCALE GENOMIC DNA]</scope>
    <source>
        <strain evidence="9 10">N1Y132</strain>
    </source>
</reference>
<dbReference type="InterPro" id="IPR052159">
    <property type="entry name" value="Competence_DNA_uptake"/>
</dbReference>
<feature type="transmembrane region" description="Helical" evidence="6">
    <location>
        <begin position="416"/>
        <end position="442"/>
    </location>
</feature>
<feature type="transmembrane region" description="Helical" evidence="6">
    <location>
        <begin position="36"/>
        <end position="53"/>
    </location>
</feature>
<feature type="transmembrane region" description="Helical" evidence="6">
    <location>
        <begin position="449"/>
        <end position="468"/>
    </location>
</feature>
<comment type="caution">
    <text evidence="9">The sequence shown here is derived from an EMBL/GenBank/DDBJ whole genome shotgun (WGS) entry which is preliminary data.</text>
</comment>
<evidence type="ECO:0000256" key="4">
    <source>
        <dbReference type="ARBA" id="ARBA00022989"/>
    </source>
</evidence>
<dbReference type="NCBIfam" id="TIGR00360">
    <property type="entry name" value="ComEC_N-term"/>
    <property type="match status" value="1"/>
</dbReference>
<dbReference type="InterPro" id="IPR025405">
    <property type="entry name" value="DUF4131"/>
</dbReference>
<dbReference type="Proteomes" id="UP000605676">
    <property type="component" value="Unassembled WGS sequence"/>
</dbReference>
<dbReference type="Pfam" id="PF13567">
    <property type="entry name" value="DUF4131"/>
    <property type="match status" value="1"/>
</dbReference>
<name>A0ABS1HQP8_9BACT</name>
<protein>
    <submittedName>
        <fullName evidence="9">ComEC/Rec2 family competence protein</fullName>
    </submittedName>
</protein>
<proteinExistence type="predicted"/>